<dbReference type="InterPro" id="IPR006153">
    <property type="entry name" value="Cation/H_exchanger_TM"/>
</dbReference>
<evidence type="ECO:0000256" key="3">
    <source>
        <dbReference type="ARBA" id="ARBA00022448"/>
    </source>
</evidence>
<dbReference type="GO" id="GO:1902600">
    <property type="term" value="P:proton transmembrane transport"/>
    <property type="evidence" value="ECO:0007669"/>
    <property type="project" value="InterPro"/>
</dbReference>
<keyword evidence="12" id="KW-1185">Reference proteome</keyword>
<reference evidence="11 12" key="1">
    <citation type="submission" date="2017-02" db="EMBL/GenBank/DDBJ databases">
        <title>Natronthermophilus aegyptiacus gen. nov.,sp. nov., an aerobic, extremely halophilic alkalithermophilic archaeon isolated from the athalassohaline Wadi An Natrun, Egypt.</title>
        <authorList>
            <person name="Zhao B."/>
        </authorList>
    </citation>
    <scope>NUCLEOTIDE SEQUENCE [LARGE SCALE GENOMIC DNA]</scope>
    <source>
        <strain evidence="11 12">CGMCC 1.3597</strain>
    </source>
</reference>
<evidence type="ECO:0000259" key="9">
    <source>
        <dbReference type="Pfam" id="PF00999"/>
    </source>
</evidence>
<feature type="transmembrane region" description="Helical" evidence="8">
    <location>
        <begin position="116"/>
        <end position="136"/>
    </location>
</feature>
<accession>A0A202E8V0</accession>
<organism evidence="11 12">
    <name type="scientific">Natronolimnobius baerhuensis</name>
    <dbReference type="NCBI Taxonomy" id="253108"/>
    <lineage>
        <taxon>Archaea</taxon>
        <taxon>Methanobacteriati</taxon>
        <taxon>Methanobacteriota</taxon>
        <taxon>Stenosarchaea group</taxon>
        <taxon>Halobacteria</taxon>
        <taxon>Halobacteriales</taxon>
        <taxon>Natrialbaceae</taxon>
        <taxon>Natronolimnobius</taxon>
    </lineage>
</organism>
<comment type="caution">
    <text evidence="11">The sequence shown here is derived from an EMBL/GenBank/DDBJ whole genome shotgun (WGS) entry which is preliminary data.</text>
</comment>
<feature type="transmembrane region" description="Helical" evidence="8">
    <location>
        <begin position="56"/>
        <end position="75"/>
    </location>
</feature>
<feature type="transmembrane region" description="Helical" evidence="8">
    <location>
        <begin position="292"/>
        <end position="314"/>
    </location>
</feature>
<proteinExistence type="inferred from homology"/>
<feature type="compositionally biased region" description="Basic and acidic residues" evidence="7">
    <location>
        <begin position="579"/>
        <end position="590"/>
    </location>
</feature>
<keyword evidence="3" id="KW-0813">Transport</keyword>
<dbReference type="EMBL" id="MWPH01000002">
    <property type="protein sequence ID" value="OVE84390.1"/>
    <property type="molecule type" value="Genomic_DNA"/>
</dbReference>
<dbReference type="RefSeq" id="WP_087714498.1">
    <property type="nucleotide sequence ID" value="NZ_MWPH01000002.1"/>
</dbReference>
<dbReference type="InterPro" id="IPR003148">
    <property type="entry name" value="RCK_N"/>
</dbReference>
<dbReference type="InterPro" id="IPR038770">
    <property type="entry name" value="Na+/solute_symporter_sf"/>
</dbReference>
<feature type="transmembrane region" description="Helical" evidence="8">
    <location>
        <begin position="181"/>
        <end position="204"/>
    </location>
</feature>
<evidence type="ECO:0000256" key="4">
    <source>
        <dbReference type="ARBA" id="ARBA00022692"/>
    </source>
</evidence>
<dbReference type="GO" id="GO:0016020">
    <property type="term" value="C:membrane"/>
    <property type="evidence" value="ECO:0007669"/>
    <property type="project" value="UniProtKB-SubCell"/>
</dbReference>
<feature type="domain" description="RCK N-terminal" evidence="10">
    <location>
        <begin position="411"/>
        <end position="521"/>
    </location>
</feature>
<dbReference type="Pfam" id="PF02254">
    <property type="entry name" value="TrkA_N"/>
    <property type="match status" value="1"/>
</dbReference>
<keyword evidence="4 8" id="KW-0812">Transmembrane</keyword>
<sequence>MSEIALAADFAIIVVVATIIGLIARQTGQPTIIAYILTGIILGPVAFDIVTNEGLVELMGDLGFAFLLFLLGLKMRFEDIREILPSVTNIAFGQTVMQTALAFLVALALGFGTTEILVISLATVFGATPIIVKILTDKDEITSLPGKIDVGVLIVQDIYLVIVLALFTADELGNASEIASTLAVILVMMSFIGIFSLFSSRYILPGLFRRIADNKDVFLIVAIAWAFLFVAIAEGADLDPKVGAFLAGISLAQLPYSKELEDRITPITDFFILVFFATIGLQIDGLSSLLAYWWQAIVASIILMVGNFWIMFYLIDREGFDVETSFLGSINMVQVSEFSLIVGALAIDQELIGPDVLGYLSLMALLTMSLSTYIIAYNHALYERLEPWFRRFESDDEKDADISKYENHAIAIGYDEITERALPLLEEHFEEVVIIDRQTDHIEELEEEGRYEYVFGDFRHTEVRKESNLKGAEFVLSSSVEREVNKALLAEVNEDATVFVEAERIDDARTLYDRGATYVIMTSHLAAEKLSEYVELYVTDQTSFDEAISRDIDAIEARQHRAVRRFEDDSDDDTEPLEDPNRRHGGESDG</sequence>
<feature type="domain" description="Cation/H+ exchanger transmembrane" evidence="9">
    <location>
        <begin position="15"/>
        <end position="372"/>
    </location>
</feature>
<feature type="compositionally biased region" description="Acidic residues" evidence="7">
    <location>
        <begin position="568"/>
        <end position="578"/>
    </location>
</feature>
<evidence type="ECO:0000259" key="10">
    <source>
        <dbReference type="Pfam" id="PF02254"/>
    </source>
</evidence>
<name>A0A202E8V0_9EURY</name>
<gene>
    <name evidence="11" type="ORF">B2G88_08225</name>
</gene>
<feature type="region of interest" description="Disordered" evidence="7">
    <location>
        <begin position="563"/>
        <end position="590"/>
    </location>
</feature>
<dbReference type="AlphaFoldDB" id="A0A202E8V0"/>
<feature type="transmembrane region" description="Helical" evidence="8">
    <location>
        <begin position="32"/>
        <end position="50"/>
    </location>
</feature>
<comment type="similarity">
    <text evidence="2">Belongs to the monovalent cation:proton antiporter 2 (CPA2) transporter (TC 2.A.37) family.</text>
</comment>
<feature type="transmembrane region" description="Helical" evidence="8">
    <location>
        <begin position="6"/>
        <end position="25"/>
    </location>
</feature>
<dbReference type="GO" id="GO:0006813">
    <property type="term" value="P:potassium ion transport"/>
    <property type="evidence" value="ECO:0007669"/>
    <property type="project" value="InterPro"/>
</dbReference>
<dbReference type="Proteomes" id="UP000196084">
    <property type="component" value="Unassembled WGS sequence"/>
</dbReference>
<keyword evidence="6 8" id="KW-0472">Membrane</keyword>
<feature type="transmembrane region" description="Helical" evidence="8">
    <location>
        <begin position="148"/>
        <end position="169"/>
    </location>
</feature>
<feature type="transmembrane region" description="Helical" evidence="8">
    <location>
        <begin position="359"/>
        <end position="382"/>
    </location>
</feature>
<dbReference type="Gene3D" id="1.20.1530.20">
    <property type="match status" value="1"/>
</dbReference>
<dbReference type="PANTHER" id="PTHR42751:SF3">
    <property type="entry name" value="SODIUM_GLUTAMATE SYMPORTER"/>
    <property type="match status" value="1"/>
</dbReference>
<evidence type="ECO:0000256" key="2">
    <source>
        <dbReference type="ARBA" id="ARBA00005551"/>
    </source>
</evidence>
<evidence type="ECO:0000313" key="12">
    <source>
        <dbReference type="Proteomes" id="UP000196084"/>
    </source>
</evidence>
<evidence type="ECO:0000256" key="6">
    <source>
        <dbReference type="ARBA" id="ARBA00023136"/>
    </source>
</evidence>
<dbReference type="Gene3D" id="3.40.50.720">
    <property type="entry name" value="NAD(P)-binding Rossmann-like Domain"/>
    <property type="match status" value="1"/>
</dbReference>
<feature type="transmembrane region" description="Helical" evidence="8">
    <location>
        <begin position="87"/>
        <end position="110"/>
    </location>
</feature>
<feature type="transmembrane region" description="Helical" evidence="8">
    <location>
        <begin position="270"/>
        <end position="286"/>
    </location>
</feature>
<comment type="subcellular location">
    <subcellularLocation>
        <location evidence="1">Membrane</location>
        <topology evidence="1">Multi-pass membrane protein</topology>
    </subcellularLocation>
</comment>
<feature type="transmembrane region" description="Helical" evidence="8">
    <location>
        <begin position="216"/>
        <end position="236"/>
    </location>
</feature>
<dbReference type="SUPFAM" id="SSF51735">
    <property type="entry name" value="NAD(P)-binding Rossmann-fold domains"/>
    <property type="match status" value="1"/>
</dbReference>
<dbReference type="PANTHER" id="PTHR42751">
    <property type="entry name" value="SODIUM/HYDROGEN EXCHANGER FAMILY/TRKA DOMAIN PROTEIN"/>
    <property type="match status" value="1"/>
</dbReference>
<evidence type="ECO:0000313" key="11">
    <source>
        <dbReference type="EMBL" id="OVE84390.1"/>
    </source>
</evidence>
<keyword evidence="5 8" id="KW-1133">Transmembrane helix</keyword>
<dbReference type="GO" id="GO:0015297">
    <property type="term" value="F:antiporter activity"/>
    <property type="evidence" value="ECO:0007669"/>
    <property type="project" value="InterPro"/>
</dbReference>
<dbReference type="Pfam" id="PF00999">
    <property type="entry name" value="Na_H_Exchanger"/>
    <property type="match status" value="1"/>
</dbReference>
<dbReference type="InterPro" id="IPR036291">
    <property type="entry name" value="NAD(P)-bd_dom_sf"/>
</dbReference>
<protein>
    <submittedName>
        <fullName evidence="11">Potassium transporter Kef</fullName>
    </submittedName>
</protein>
<evidence type="ECO:0000256" key="1">
    <source>
        <dbReference type="ARBA" id="ARBA00004141"/>
    </source>
</evidence>
<evidence type="ECO:0000256" key="5">
    <source>
        <dbReference type="ARBA" id="ARBA00022989"/>
    </source>
</evidence>
<dbReference type="OrthoDB" id="43518at2157"/>
<evidence type="ECO:0000256" key="8">
    <source>
        <dbReference type="SAM" id="Phobius"/>
    </source>
</evidence>
<evidence type="ECO:0000256" key="7">
    <source>
        <dbReference type="SAM" id="MobiDB-lite"/>
    </source>
</evidence>